<evidence type="ECO:0000259" key="4">
    <source>
        <dbReference type="Pfam" id="PF14244"/>
    </source>
</evidence>
<proteinExistence type="predicted"/>
<feature type="compositionally biased region" description="Polar residues" evidence="1">
    <location>
        <begin position="1"/>
        <end position="22"/>
    </location>
</feature>
<dbReference type="InterPro" id="IPR054722">
    <property type="entry name" value="PolX-like_BBD"/>
</dbReference>
<evidence type="ECO:0008006" key="8">
    <source>
        <dbReference type="Google" id="ProtNLM"/>
    </source>
</evidence>
<dbReference type="InterPro" id="IPR029472">
    <property type="entry name" value="Copia-like_N"/>
</dbReference>
<dbReference type="AlphaFoldDB" id="A0AAV0EUN0"/>
<feature type="domain" description="Retrotransposon gag" evidence="2">
    <location>
        <begin position="125"/>
        <end position="213"/>
    </location>
</feature>
<dbReference type="Pfam" id="PF03732">
    <property type="entry name" value="Retrotrans_gag"/>
    <property type="match status" value="1"/>
</dbReference>
<feature type="domain" description="GAG-pre-integrase" evidence="3">
    <location>
        <begin position="460"/>
        <end position="523"/>
    </location>
</feature>
<dbReference type="PANTHER" id="PTHR34222:SF28">
    <property type="entry name" value="CCHC-TYPE DOMAIN-CONTAINING PROTEIN"/>
    <property type="match status" value="1"/>
</dbReference>
<dbReference type="EMBL" id="CAMAPF010000945">
    <property type="protein sequence ID" value="CAH9126916.1"/>
    <property type="molecule type" value="Genomic_DNA"/>
</dbReference>
<comment type="caution">
    <text evidence="6">The sequence shown here is derived from an EMBL/GenBank/DDBJ whole genome shotgun (WGS) entry which is preliminary data.</text>
</comment>
<feature type="region of interest" description="Disordered" evidence="1">
    <location>
        <begin position="1"/>
        <end position="25"/>
    </location>
</feature>
<evidence type="ECO:0000313" key="7">
    <source>
        <dbReference type="Proteomes" id="UP001152523"/>
    </source>
</evidence>
<feature type="non-terminal residue" evidence="6">
    <location>
        <position position="545"/>
    </location>
</feature>
<sequence length="545" mass="61545">MGEPITKTTNDGTMDDGNNSVPKQYRRRINDPASPFYLPTNDIPGVNICGITLKGDGNYREWSTAMRNAFRAKRKLPFLDGTIEIPADEHGPDDWLCVNSMLVGWLMTSIDASLRTTIAYMDSAHDLWEDLKLRFEVADGVRFHELKEAIQSCRQGDQTVTEYFGRLRMLWDDFDGYRTIPKCKCGGCKCDLEKQFLEAVEKEKVHEFLMGLNGATFGGLRSNILSETKLPSLSRVYHMIIQEERHKNVTRMHDAKTEVAAFAVRFDDRRKPNKEKMFCSFCKKDGHERNNCFKLTGEYPEWWFANKEGKGRGKPPGPMTGRDKNGGAKGARAHAVLHEEAPAEEIKNDKPDFASLADQWASFFAFMNNSKKTGDSVEKLSVILPNGEKTEATHIGGVFLGPELKLKDVLYVPKLMCNLISVGKLIEQLSCHVLFSDRFCVIQDHTLKTRIGVGERRGGVYYLCGTGSARASHVGSLDEINLWHQRLGHPSLRVVRLLPISFKNSSSFNNTNKTCDVCMKAKQTRDSFPNSLNRALNKFELIHCD</sequence>
<evidence type="ECO:0000259" key="2">
    <source>
        <dbReference type="Pfam" id="PF03732"/>
    </source>
</evidence>
<dbReference type="Pfam" id="PF13976">
    <property type="entry name" value="gag_pre-integrs"/>
    <property type="match status" value="1"/>
</dbReference>
<feature type="domain" description="Retrotransposon Copia-like N-terminal" evidence="4">
    <location>
        <begin position="41"/>
        <end position="87"/>
    </location>
</feature>
<feature type="domain" description="Retrovirus-related Pol polyprotein from transposon TNT 1-94-like beta-barrel" evidence="5">
    <location>
        <begin position="376"/>
        <end position="427"/>
    </location>
</feature>
<dbReference type="InterPro" id="IPR025724">
    <property type="entry name" value="GAG-pre-integrase_dom"/>
</dbReference>
<organism evidence="6 7">
    <name type="scientific">Cuscuta epithymum</name>
    <dbReference type="NCBI Taxonomy" id="186058"/>
    <lineage>
        <taxon>Eukaryota</taxon>
        <taxon>Viridiplantae</taxon>
        <taxon>Streptophyta</taxon>
        <taxon>Embryophyta</taxon>
        <taxon>Tracheophyta</taxon>
        <taxon>Spermatophyta</taxon>
        <taxon>Magnoliopsida</taxon>
        <taxon>eudicotyledons</taxon>
        <taxon>Gunneridae</taxon>
        <taxon>Pentapetalae</taxon>
        <taxon>asterids</taxon>
        <taxon>lamiids</taxon>
        <taxon>Solanales</taxon>
        <taxon>Convolvulaceae</taxon>
        <taxon>Cuscuteae</taxon>
        <taxon>Cuscuta</taxon>
        <taxon>Cuscuta subgen. Cuscuta</taxon>
    </lineage>
</organism>
<evidence type="ECO:0000313" key="6">
    <source>
        <dbReference type="EMBL" id="CAH9126916.1"/>
    </source>
</evidence>
<evidence type="ECO:0000259" key="5">
    <source>
        <dbReference type="Pfam" id="PF22936"/>
    </source>
</evidence>
<reference evidence="6" key="1">
    <citation type="submission" date="2022-07" db="EMBL/GenBank/DDBJ databases">
        <authorList>
            <person name="Macas J."/>
            <person name="Novak P."/>
            <person name="Neumann P."/>
        </authorList>
    </citation>
    <scope>NUCLEOTIDE SEQUENCE</scope>
</reference>
<gene>
    <name evidence="6" type="ORF">CEPIT_LOCUS27906</name>
</gene>
<name>A0AAV0EUN0_9ASTE</name>
<dbReference type="InterPro" id="IPR005162">
    <property type="entry name" value="Retrotrans_gag_dom"/>
</dbReference>
<dbReference type="Proteomes" id="UP001152523">
    <property type="component" value="Unassembled WGS sequence"/>
</dbReference>
<accession>A0AAV0EUN0</accession>
<keyword evidence="7" id="KW-1185">Reference proteome</keyword>
<dbReference type="Pfam" id="PF14244">
    <property type="entry name" value="Retrotran_gag_3"/>
    <property type="match status" value="1"/>
</dbReference>
<dbReference type="Pfam" id="PF22936">
    <property type="entry name" value="Pol_BBD"/>
    <property type="match status" value="1"/>
</dbReference>
<feature type="region of interest" description="Disordered" evidence="1">
    <location>
        <begin position="307"/>
        <end position="330"/>
    </location>
</feature>
<dbReference type="PANTHER" id="PTHR34222">
    <property type="entry name" value="GAG_PRE-INTEGRS DOMAIN-CONTAINING PROTEIN"/>
    <property type="match status" value="1"/>
</dbReference>
<protein>
    <recommendedName>
        <fullName evidence="8">GAG-pre-integrase domain-containing protein</fullName>
    </recommendedName>
</protein>
<evidence type="ECO:0000256" key="1">
    <source>
        <dbReference type="SAM" id="MobiDB-lite"/>
    </source>
</evidence>
<evidence type="ECO:0000259" key="3">
    <source>
        <dbReference type="Pfam" id="PF13976"/>
    </source>
</evidence>